<dbReference type="Proteomes" id="UP000241736">
    <property type="component" value="Unassembled WGS sequence"/>
</dbReference>
<evidence type="ECO:0000313" key="4">
    <source>
        <dbReference type="EMBL" id="PRH82487.1"/>
    </source>
</evidence>
<dbReference type="EMBL" id="PVLF01000007">
    <property type="protein sequence ID" value="PRH82487.1"/>
    <property type="molecule type" value="Genomic_DNA"/>
</dbReference>
<evidence type="ECO:0000259" key="2">
    <source>
        <dbReference type="Pfam" id="PF01408"/>
    </source>
</evidence>
<sequence length="374" mass="39825">MNDTNAGRRRLLGGLAAATALPFAGIPAASTGSAAAGKERTLSKDARVGIAIVGLGGYGALALERLSQSKIARPAAIVSRSREKALQAADRYGIPADAVHGYDDYARIAGDQRIDAVHICLPVGLHAEHGLRALAAGKHVLCEKPLAATVGEAEKLATAAERAGRVLMPAYRAWFSDPVQDAIGRIRQGTHGRLVSIDAHKGFPMALPAGNWRFDPALAGGGCLLDIGLYSLQLQRWFAGGLPLAVRAVARRGDDPRYAHVESHIAWVAEFAGGVLATGSASWHYRNQNRVRIGLESAWLDIDPATPAMGERVRIGLDAPPRIEEPQFPLRDQIPRMYDAFAEACLGRSEVPVPASEGIADLRMAEMVYRAAFG</sequence>
<keyword evidence="5" id="KW-1185">Reference proteome</keyword>
<comment type="caution">
    <text evidence="4">The sequence shown here is derived from an EMBL/GenBank/DDBJ whole genome shotgun (WGS) entry which is preliminary data.</text>
</comment>
<dbReference type="Pfam" id="PF01408">
    <property type="entry name" value="GFO_IDH_MocA"/>
    <property type="match status" value="1"/>
</dbReference>
<dbReference type="PANTHER" id="PTHR43818:SF11">
    <property type="entry name" value="BCDNA.GH03377"/>
    <property type="match status" value="1"/>
</dbReference>
<gene>
    <name evidence="4" type="ORF">C6N40_06790</name>
</gene>
<feature type="domain" description="Gfo/Idh/MocA-like oxidoreductase N-terminal" evidence="2">
    <location>
        <begin position="49"/>
        <end position="170"/>
    </location>
</feature>
<dbReference type="RefSeq" id="WP_106990260.1">
    <property type="nucleotide sequence ID" value="NZ_KZ679088.1"/>
</dbReference>
<dbReference type="GO" id="GO:0000166">
    <property type="term" value="F:nucleotide binding"/>
    <property type="evidence" value="ECO:0007669"/>
    <property type="project" value="InterPro"/>
</dbReference>
<reference evidence="4 5" key="1">
    <citation type="submission" date="2018-03" db="EMBL/GenBank/DDBJ databases">
        <title>Arenimonas caeni sp. nov., isolated from activated sludge.</title>
        <authorList>
            <person name="Liu H."/>
        </authorList>
    </citation>
    <scope>NUCLEOTIDE SEQUENCE [LARGE SCALE GENOMIC DNA]</scope>
    <source>
        <strain evidence="5">z29</strain>
    </source>
</reference>
<dbReference type="InterPro" id="IPR000683">
    <property type="entry name" value="Gfo/Idh/MocA-like_OxRdtase_N"/>
</dbReference>
<dbReference type="InterPro" id="IPR008354">
    <property type="entry name" value="Glc-Fru_OxRdtase_bac"/>
</dbReference>
<dbReference type="InterPro" id="IPR036291">
    <property type="entry name" value="NAD(P)-bd_dom_sf"/>
</dbReference>
<evidence type="ECO:0000256" key="1">
    <source>
        <dbReference type="ARBA" id="ARBA00023002"/>
    </source>
</evidence>
<proteinExistence type="predicted"/>
<dbReference type="Pfam" id="PF22725">
    <property type="entry name" value="GFO_IDH_MocA_C3"/>
    <property type="match status" value="1"/>
</dbReference>
<keyword evidence="1" id="KW-0560">Oxidoreductase</keyword>
<dbReference type="PANTHER" id="PTHR43818">
    <property type="entry name" value="BCDNA.GH03377"/>
    <property type="match status" value="1"/>
</dbReference>
<feature type="domain" description="GFO/IDH/MocA-like oxidoreductase" evidence="3">
    <location>
        <begin position="184"/>
        <end position="294"/>
    </location>
</feature>
<dbReference type="PROSITE" id="PS51318">
    <property type="entry name" value="TAT"/>
    <property type="match status" value="1"/>
</dbReference>
<dbReference type="SUPFAM" id="SSF55347">
    <property type="entry name" value="Glyceraldehyde-3-phosphate dehydrogenase-like, C-terminal domain"/>
    <property type="match status" value="1"/>
</dbReference>
<dbReference type="PRINTS" id="PR01775">
    <property type="entry name" value="GLFROXRDTASE"/>
</dbReference>
<protein>
    <recommendedName>
        <fullName evidence="6">Gfo/Idh/MocA family oxidoreductase</fullName>
    </recommendedName>
</protein>
<dbReference type="Gene3D" id="3.30.360.10">
    <property type="entry name" value="Dihydrodipicolinate Reductase, domain 2"/>
    <property type="match status" value="1"/>
</dbReference>
<dbReference type="InterPro" id="IPR050463">
    <property type="entry name" value="Gfo/Idh/MocA_oxidrdct_glycsds"/>
</dbReference>
<evidence type="ECO:0008006" key="6">
    <source>
        <dbReference type="Google" id="ProtNLM"/>
    </source>
</evidence>
<dbReference type="InterPro" id="IPR006311">
    <property type="entry name" value="TAT_signal"/>
</dbReference>
<dbReference type="Gene3D" id="3.40.50.720">
    <property type="entry name" value="NAD(P)-binding Rossmann-like Domain"/>
    <property type="match status" value="1"/>
</dbReference>
<accession>A0A2P6M913</accession>
<dbReference type="AlphaFoldDB" id="A0A2P6M913"/>
<dbReference type="OrthoDB" id="9801953at2"/>
<dbReference type="SUPFAM" id="SSF51735">
    <property type="entry name" value="NAD(P)-binding Rossmann-fold domains"/>
    <property type="match status" value="1"/>
</dbReference>
<dbReference type="InterPro" id="IPR055170">
    <property type="entry name" value="GFO_IDH_MocA-like_dom"/>
</dbReference>
<dbReference type="GO" id="GO:0016491">
    <property type="term" value="F:oxidoreductase activity"/>
    <property type="evidence" value="ECO:0007669"/>
    <property type="project" value="UniProtKB-KW"/>
</dbReference>
<name>A0A2P6M913_9GAMM</name>
<evidence type="ECO:0000313" key="5">
    <source>
        <dbReference type="Proteomes" id="UP000241736"/>
    </source>
</evidence>
<evidence type="ECO:0000259" key="3">
    <source>
        <dbReference type="Pfam" id="PF22725"/>
    </source>
</evidence>
<organism evidence="4 5">
    <name type="scientific">Arenimonas caeni</name>
    <dbReference type="NCBI Taxonomy" id="2058085"/>
    <lineage>
        <taxon>Bacteria</taxon>
        <taxon>Pseudomonadati</taxon>
        <taxon>Pseudomonadota</taxon>
        <taxon>Gammaproteobacteria</taxon>
        <taxon>Lysobacterales</taxon>
        <taxon>Lysobacteraceae</taxon>
        <taxon>Arenimonas</taxon>
    </lineage>
</organism>